<feature type="domain" description="GPI-anchored protein LLG1-like" evidence="2">
    <location>
        <begin position="99"/>
        <end position="176"/>
    </location>
</feature>
<organism evidence="3">
    <name type="scientific">Anthurium amnicola</name>
    <dbReference type="NCBI Taxonomy" id="1678845"/>
    <lineage>
        <taxon>Eukaryota</taxon>
        <taxon>Viridiplantae</taxon>
        <taxon>Streptophyta</taxon>
        <taxon>Embryophyta</taxon>
        <taxon>Tracheophyta</taxon>
        <taxon>Spermatophyta</taxon>
        <taxon>Magnoliopsida</taxon>
        <taxon>Liliopsida</taxon>
        <taxon>Araceae</taxon>
        <taxon>Pothoideae</taxon>
        <taxon>Potheae</taxon>
        <taxon>Anthurium</taxon>
    </lineage>
</organism>
<dbReference type="PANTHER" id="PTHR31533:SF2">
    <property type="entry name" value="GPI-ANCHORED PROTEIN LLG1"/>
    <property type="match status" value="1"/>
</dbReference>
<dbReference type="PANTHER" id="PTHR31533">
    <property type="entry name" value="GPI-ANCHORED PROTEIN LLG1-RELATED-RELATED"/>
    <property type="match status" value="1"/>
</dbReference>
<sequence>LSLSLSSGHAPEVYQRAVGIEPLQRVGREGTPAGRMDRGHLRSAGVGGICSCLQAILLLVSAGTAVASTATFISDGVLGSQISGVAGRSLLQAKKSCPVDFEFMNYTIITSQCKGPQYPAKLCCAALVEFACPYFEQVNDLTNDCATIMFSYINLNGNYPPGLFANECRGSKEGLDCPADGPSANALGSSANPDENAATVAPAIPAFGVLVMLFLLHVLLF</sequence>
<keyword evidence="1" id="KW-0812">Transmembrane</keyword>
<accession>A0A1D1ZCL0</accession>
<gene>
    <name evidence="3" type="primary">LRE_4</name>
    <name evidence="3" type="ORF">g.93877</name>
</gene>
<feature type="transmembrane region" description="Helical" evidence="1">
    <location>
        <begin position="200"/>
        <end position="220"/>
    </location>
</feature>
<evidence type="ECO:0000259" key="2">
    <source>
        <dbReference type="Pfam" id="PF26578"/>
    </source>
</evidence>
<dbReference type="Pfam" id="PF26578">
    <property type="entry name" value="LLG1"/>
    <property type="match status" value="1"/>
</dbReference>
<name>A0A1D1ZCL0_9ARAE</name>
<keyword evidence="1" id="KW-1133">Transmembrane helix</keyword>
<dbReference type="EMBL" id="GDJX01003304">
    <property type="protein sequence ID" value="JAT64632.1"/>
    <property type="molecule type" value="Transcribed_RNA"/>
</dbReference>
<dbReference type="AlphaFoldDB" id="A0A1D1ZCL0"/>
<dbReference type="InterPro" id="IPR039307">
    <property type="entry name" value="LORELEI-like"/>
</dbReference>
<evidence type="ECO:0000313" key="3">
    <source>
        <dbReference type="EMBL" id="JAT64632.1"/>
    </source>
</evidence>
<feature type="non-terminal residue" evidence="3">
    <location>
        <position position="1"/>
    </location>
</feature>
<protein>
    <submittedName>
        <fullName evidence="3">GPI-anchored protein LORELEI</fullName>
    </submittedName>
</protein>
<keyword evidence="1" id="KW-0472">Membrane</keyword>
<proteinExistence type="predicted"/>
<reference evidence="3" key="1">
    <citation type="submission" date="2015-07" db="EMBL/GenBank/DDBJ databases">
        <title>Transcriptome Assembly of Anthurium amnicola.</title>
        <authorList>
            <person name="Suzuki J."/>
        </authorList>
    </citation>
    <scope>NUCLEOTIDE SEQUENCE</scope>
</reference>
<dbReference type="InterPro" id="IPR058888">
    <property type="entry name" value="LLG1-like"/>
</dbReference>
<evidence type="ECO:0000256" key="1">
    <source>
        <dbReference type="SAM" id="Phobius"/>
    </source>
</evidence>